<keyword evidence="1" id="KW-1133">Transmembrane helix</keyword>
<evidence type="ECO:0000256" key="1">
    <source>
        <dbReference type="SAM" id="Phobius"/>
    </source>
</evidence>
<dbReference type="Pfam" id="PF03929">
    <property type="entry name" value="PepSY_TM"/>
    <property type="match status" value="1"/>
</dbReference>
<feature type="transmembrane region" description="Helical" evidence="1">
    <location>
        <begin position="12"/>
        <end position="31"/>
    </location>
</feature>
<feature type="transmembrane region" description="Helical" evidence="1">
    <location>
        <begin position="304"/>
        <end position="333"/>
    </location>
</feature>
<keyword evidence="1" id="KW-0472">Membrane</keyword>
<comment type="caution">
    <text evidence="2">The sequence shown here is derived from an EMBL/GenBank/DDBJ whole genome shotgun (WGS) entry which is preliminary data.</text>
</comment>
<dbReference type="Proteomes" id="UP000054363">
    <property type="component" value="Unassembled WGS sequence"/>
</dbReference>
<evidence type="ECO:0000313" key="2">
    <source>
        <dbReference type="EMBL" id="KFZ31144.1"/>
    </source>
</evidence>
<dbReference type="InterPro" id="IPR005625">
    <property type="entry name" value="PepSY-ass_TM"/>
</dbReference>
<dbReference type="OrthoDB" id="9776609at2"/>
<gene>
    <name evidence="2" type="ORF">IDSA_06610</name>
</gene>
<keyword evidence="1" id="KW-0812">Transmembrane</keyword>
<dbReference type="STRING" id="435908.IDSA_06610"/>
<dbReference type="PANTHER" id="PTHR34219">
    <property type="entry name" value="IRON-REGULATED INNER MEMBRANE PROTEIN-RELATED"/>
    <property type="match status" value="1"/>
</dbReference>
<reference evidence="2 3" key="1">
    <citation type="submission" date="2014-06" db="EMBL/GenBank/DDBJ databases">
        <title>The draft genome sequence of Idiomarina salinarum ISL-52.</title>
        <authorList>
            <person name="Du J."/>
            <person name="Shao Z."/>
        </authorList>
    </citation>
    <scope>NUCLEOTIDE SEQUENCE [LARGE SCALE GENOMIC DNA]</scope>
    <source>
        <strain evidence="2 3">ISL-52</strain>
    </source>
</reference>
<sequence>MPGWGRLHRWLGLTLSLWLVLVSLTGTLLFYKTELLQLKYPQLKLTEIPDHQDAARVFDRFDAGHAFLPRADKPWIEVVDVSGTHQYFNAAGEHLLSREHMGDWISWFVEFHHHLLLHELGKDIQGYLGLASLLLVVAGLVKWWPQTWSRRLFTIRWAWPWQKNFRATLWQLHRVTGVVLLIPLLILLITGTAIMYSAVVSDSLTRLFPEQHQVTSMPAVATEATSWPQRLRTAEVLFPEMEPRLVYLDRARIRFKYEDEWHPNGRSYMQFDPFTGALVSWQDIRNQPYGTQLAQMVYPLHVSAIGGVSLLTLLVAGGIALIVLPVSGVWFWLWRQRRKKVA</sequence>
<dbReference type="EMBL" id="JPER01000002">
    <property type="protein sequence ID" value="KFZ31144.1"/>
    <property type="molecule type" value="Genomic_DNA"/>
</dbReference>
<dbReference type="AlphaFoldDB" id="A0A094IZ91"/>
<dbReference type="eggNOG" id="COG3182">
    <property type="taxonomic scope" value="Bacteria"/>
</dbReference>
<evidence type="ECO:0000313" key="3">
    <source>
        <dbReference type="Proteomes" id="UP000054363"/>
    </source>
</evidence>
<feature type="transmembrane region" description="Helical" evidence="1">
    <location>
        <begin position="124"/>
        <end position="144"/>
    </location>
</feature>
<dbReference type="PANTHER" id="PTHR34219:SF3">
    <property type="entry name" value="BLL7967 PROTEIN"/>
    <property type="match status" value="1"/>
</dbReference>
<organism evidence="2 3">
    <name type="scientific">Pseudidiomarina salinarum</name>
    <dbReference type="NCBI Taxonomy" id="435908"/>
    <lineage>
        <taxon>Bacteria</taxon>
        <taxon>Pseudomonadati</taxon>
        <taxon>Pseudomonadota</taxon>
        <taxon>Gammaproteobacteria</taxon>
        <taxon>Alteromonadales</taxon>
        <taxon>Idiomarinaceae</taxon>
        <taxon>Pseudidiomarina</taxon>
    </lineage>
</organism>
<proteinExistence type="predicted"/>
<feature type="transmembrane region" description="Helical" evidence="1">
    <location>
        <begin position="175"/>
        <end position="199"/>
    </location>
</feature>
<dbReference type="RefSeq" id="WP_034775207.1">
    <property type="nucleotide sequence ID" value="NZ_JPER01000002.1"/>
</dbReference>
<evidence type="ECO:0008006" key="4">
    <source>
        <dbReference type="Google" id="ProtNLM"/>
    </source>
</evidence>
<keyword evidence="3" id="KW-1185">Reference proteome</keyword>
<protein>
    <recommendedName>
        <fullName evidence="4">PepSY domain-containing protein</fullName>
    </recommendedName>
</protein>
<name>A0A094IZ91_9GAMM</name>
<accession>A0A094IZ91</accession>